<gene>
    <name evidence="2" type="ORF">KIPB_007723</name>
</gene>
<organism evidence="2 3">
    <name type="scientific">Kipferlia bialata</name>
    <dbReference type="NCBI Taxonomy" id="797122"/>
    <lineage>
        <taxon>Eukaryota</taxon>
        <taxon>Metamonada</taxon>
        <taxon>Carpediemonas-like organisms</taxon>
        <taxon>Kipferlia</taxon>
    </lineage>
</organism>
<proteinExistence type="predicted"/>
<accession>A0A391NX80</accession>
<keyword evidence="3" id="KW-1185">Reference proteome</keyword>
<feature type="compositionally biased region" description="Basic and acidic residues" evidence="1">
    <location>
        <begin position="51"/>
        <end position="83"/>
    </location>
</feature>
<dbReference type="EMBL" id="BDIP01002234">
    <property type="protein sequence ID" value="GCA63079.1"/>
    <property type="molecule type" value="Genomic_DNA"/>
</dbReference>
<evidence type="ECO:0000256" key="1">
    <source>
        <dbReference type="SAM" id="MobiDB-lite"/>
    </source>
</evidence>
<reference evidence="2 3" key="1">
    <citation type="journal article" date="2018" name="PLoS ONE">
        <title>The draft genome of Kipferlia bialata reveals reductive genome evolution in fornicate parasites.</title>
        <authorList>
            <person name="Tanifuji G."/>
            <person name="Takabayashi S."/>
            <person name="Kume K."/>
            <person name="Takagi M."/>
            <person name="Nakayama T."/>
            <person name="Kamikawa R."/>
            <person name="Inagaki Y."/>
            <person name="Hashimoto T."/>
        </authorList>
    </citation>
    <scope>NUCLEOTIDE SEQUENCE [LARGE SCALE GENOMIC DNA]</scope>
    <source>
        <strain evidence="2">NY0173</strain>
    </source>
</reference>
<evidence type="ECO:0000313" key="2">
    <source>
        <dbReference type="EMBL" id="GCA63079.1"/>
    </source>
</evidence>
<feature type="compositionally biased region" description="Basic and acidic residues" evidence="1">
    <location>
        <begin position="106"/>
        <end position="126"/>
    </location>
</feature>
<dbReference type="AlphaFoldDB" id="A0A391NX80"/>
<protein>
    <submittedName>
        <fullName evidence="2">Uncharacterized protein</fullName>
    </submittedName>
</protein>
<feature type="region of interest" description="Disordered" evidence="1">
    <location>
        <begin position="51"/>
        <end position="140"/>
    </location>
</feature>
<comment type="caution">
    <text evidence="2">The sequence shown here is derived from an EMBL/GenBank/DDBJ whole genome shotgun (WGS) entry which is preliminary data.</text>
</comment>
<evidence type="ECO:0000313" key="3">
    <source>
        <dbReference type="Proteomes" id="UP000265618"/>
    </source>
</evidence>
<sequence length="140" mass="16386">MDRPRTQALLEERLKVVRLRRSMTVAESEGDMVSAHEAMTELKRHREVVKQRMAEKEAARKEKEKERLEKEQREREREEREQTQKSAAPAVPTPQPVEAFASGMDRLTDTMQIRERGSDPAAAEKPKPKKKRSLFFQQMQ</sequence>
<name>A0A391NX80_9EUKA</name>
<dbReference type="Proteomes" id="UP000265618">
    <property type="component" value="Unassembled WGS sequence"/>
</dbReference>